<dbReference type="EMBL" id="OOIN01000027">
    <property type="protein sequence ID" value="SPO29299.1"/>
    <property type="molecule type" value="Genomic_DNA"/>
</dbReference>
<protein>
    <recommendedName>
        <fullName evidence="4">Effector family protein Eff1</fullName>
    </recommendedName>
</protein>
<organism evidence="2 3">
    <name type="scientific">Ustilago trichophora</name>
    <dbReference type="NCBI Taxonomy" id="86804"/>
    <lineage>
        <taxon>Eukaryota</taxon>
        <taxon>Fungi</taxon>
        <taxon>Dikarya</taxon>
        <taxon>Basidiomycota</taxon>
        <taxon>Ustilaginomycotina</taxon>
        <taxon>Ustilaginomycetes</taxon>
        <taxon>Ustilaginales</taxon>
        <taxon>Ustilaginaceae</taxon>
        <taxon>Ustilago</taxon>
    </lineage>
</organism>
<reference evidence="2 3" key="1">
    <citation type="submission" date="2018-03" db="EMBL/GenBank/DDBJ databases">
        <authorList>
            <person name="Guldener U."/>
        </authorList>
    </citation>
    <scope>NUCLEOTIDE SEQUENCE [LARGE SCALE GENOMIC DNA]</scope>
    <source>
        <strain evidence="2 3">NBRC100155</strain>
    </source>
</reference>
<feature type="chain" id="PRO_5022929915" description="Effector family protein Eff1" evidence="1">
    <location>
        <begin position="25"/>
        <end position="245"/>
    </location>
</feature>
<proteinExistence type="predicted"/>
<evidence type="ECO:0000313" key="2">
    <source>
        <dbReference type="EMBL" id="SPO29299.1"/>
    </source>
</evidence>
<feature type="signal peptide" evidence="1">
    <location>
        <begin position="1"/>
        <end position="24"/>
    </location>
</feature>
<sequence length="245" mass="27304">MKVSTNLIFLVALALLCGPSLSYAGLEEEKERLLSDEPIPSPGVRGSSLKRLFRYTRPMLKDSDFNPRAGESVTPRVDVDASSSKQKWEGPLKVILNPEEKTWLDPADAAVKMLDPRFHSVDTELVNLPDWRNQVEEQLRKHGHERHVIALHWYNPLTRSVPVAIRYHPAAGTAPPLLPGEELFAVSHVEWGLHDTPSLYVKGLEKVRNAHGLDAVMNSRPPVSGELGPGVVFSLKELVAGKFRF</sequence>
<dbReference type="AlphaFoldDB" id="A0A5C3EJ90"/>
<dbReference type="Proteomes" id="UP000324022">
    <property type="component" value="Unassembled WGS sequence"/>
</dbReference>
<accession>A0A5C3EJ90</accession>
<evidence type="ECO:0000256" key="1">
    <source>
        <dbReference type="SAM" id="SignalP"/>
    </source>
</evidence>
<keyword evidence="3" id="KW-1185">Reference proteome</keyword>
<evidence type="ECO:0000313" key="3">
    <source>
        <dbReference type="Proteomes" id="UP000324022"/>
    </source>
</evidence>
<name>A0A5C3EJ90_9BASI</name>
<evidence type="ECO:0008006" key="4">
    <source>
        <dbReference type="Google" id="ProtNLM"/>
    </source>
</evidence>
<keyword evidence="1" id="KW-0732">Signal</keyword>
<gene>
    <name evidence="2" type="ORF">UTRI_06248</name>
</gene>